<dbReference type="PANTHER" id="PTHR34203:SF15">
    <property type="entry name" value="SLL1173 PROTEIN"/>
    <property type="match status" value="1"/>
</dbReference>
<name>A0A0G0QJR5_9BACT</name>
<dbReference type="GO" id="GO:0008168">
    <property type="term" value="F:methyltransferase activity"/>
    <property type="evidence" value="ECO:0007669"/>
    <property type="project" value="UniProtKB-KW"/>
</dbReference>
<keyword evidence="2" id="KW-0808">Transferase</keyword>
<protein>
    <submittedName>
        <fullName evidence="2">Methyltransferase FkbM</fullName>
    </submittedName>
</protein>
<dbReference type="PANTHER" id="PTHR34203">
    <property type="entry name" value="METHYLTRANSFERASE, FKBM FAMILY PROTEIN"/>
    <property type="match status" value="1"/>
</dbReference>
<dbReference type="InterPro" id="IPR052514">
    <property type="entry name" value="SAM-dependent_MTase"/>
</dbReference>
<feature type="domain" description="Methyltransferase FkbM" evidence="1">
    <location>
        <begin position="95"/>
        <end position="256"/>
    </location>
</feature>
<dbReference type="STRING" id="1618550.UT39_C0017G0004"/>
<accession>A0A0G0QJR5</accession>
<keyword evidence="2" id="KW-0489">Methyltransferase</keyword>
<comment type="caution">
    <text evidence="2">The sequence shown here is derived from an EMBL/GenBank/DDBJ whole genome shotgun (WGS) entry which is preliminary data.</text>
</comment>
<dbReference type="Proteomes" id="UP000034246">
    <property type="component" value="Unassembled WGS sequence"/>
</dbReference>
<evidence type="ECO:0000313" key="3">
    <source>
        <dbReference type="Proteomes" id="UP000034246"/>
    </source>
</evidence>
<dbReference type="NCBIfam" id="TIGR01444">
    <property type="entry name" value="fkbM_fam"/>
    <property type="match status" value="1"/>
</dbReference>
<proteinExistence type="predicted"/>
<dbReference type="Gene3D" id="3.40.50.150">
    <property type="entry name" value="Vaccinia Virus protein VP39"/>
    <property type="match status" value="1"/>
</dbReference>
<dbReference type="EMBL" id="LBWP01000017">
    <property type="protein sequence ID" value="KKR10640.1"/>
    <property type="molecule type" value="Genomic_DNA"/>
</dbReference>
<dbReference type="InterPro" id="IPR006342">
    <property type="entry name" value="FkbM_mtfrase"/>
</dbReference>
<dbReference type="Pfam" id="PF05050">
    <property type="entry name" value="Methyltransf_21"/>
    <property type="match status" value="1"/>
</dbReference>
<dbReference type="AlphaFoldDB" id="A0A0G0QJR5"/>
<evidence type="ECO:0000259" key="1">
    <source>
        <dbReference type="Pfam" id="PF05050"/>
    </source>
</evidence>
<dbReference type="SUPFAM" id="SSF53335">
    <property type="entry name" value="S-adenosyl-L-methionine-dependent methyltransferases"/>
    <property type="match status" value="1"/>
</dbReference>
<dbReference type="GO" id="GO:0032259">
    <property type="term" value="P:methylation"/>
    <property type="evidence" value="ECO:0007669"/>
    <property type="project" value="UniProtKB-KW"/>
</dbReference>
<gene>
    <name evidence="2" type="ORF">UT39_C0017G0004</name>
</gene>
<organism evidence="2 3">
    <name type="scientific">Candidatus Woesebacteria bacterium GW2011_GWA1_39_21</name>
    <dbReference type="NCBI Taxonomy" id="1618550"/>
    <lineage>
        <taxon>Bacteria</taxon>
        <taxon>Candidatus Woeseibacteriota</taxon>
    </lineage>
</organism>
<dbReference type="InterPro" id="IPR029063">
    <property type="entry name" value="SAM-dependent_MTases_sf"/>
</dbReference>
<sequence length="287" mass="32615">MIPTQLEQRIFRAVYQLLGSSLSTRLSQTGPGKKVLRYLSKNKRNLDIYCGINNLKLQLTRKEAEELGFIYLGLINPNETALIGHILSEGDVFIDVGAYVDAWHSLVASKMVGGHGKVYIFEPIFYRRLENNLKINKLHNVTLNKVAVSDKNGYSFLYKNNEASSLISHQIKNNFPKIKVKTTKLDTYVSQNKIKKIKLIKIDVEGAEMKVLKGSKKILNKKNSPDLLVEVVDNLLKDAGNNRVKTISFLKKLGYKVYTITGNGNLQAYKTKENQKINNLFFSKKKY</sequence>
<evidence type="ECO:0000313" key="2">
    <source>
        <dbReference type="EMBL" id="KKR10640.1"/>
    </source>
</evidence>
<reference evidence="2 3" key="1">
    <citation type="journal article" date="2015" name="Nature">
        <title>rRNA introns, odd ribosomes, and small enigmatic genomes across a large radiation of phyla.</title>
        <authorList>
            <person name="Brown C.T."/>
            <person name="Hug L.A."/>
            <person name="Thomas B.C."/>
            <person name="Sharon I."/>
            <person name="Castelle C.J."/>
            <person name="Singh A."/>
            <person name="Wilkins M.J."/>
            <person name="Williams K.H."/>
            <person name="Banfield J.F."/>
        </authorList>
    </citation>
    <scope>NUCLEOTIDE SEQUENCE [LARGE SCALE GENOMIC DNA]</scope>
</reference>